<organism evidence="2 3">
    <name type="scientific">Portunus trituberculatus</name>
    <name type="common">Swimming crab</name>
    <name type="synonym">Neptunus trituberculatus</name>
    <dbReference type="NCBI Taxonomy" id="210409"/>
    <lineage>
        <taxon>Eukaryota</taxon>
        <taxon>Metazoa</taxon>
        <taxon>Ecdysozoa</taxon>
        <taxon>Arthropoda</taxon>
        <taxon>Crustacea</taxon>
        <taxon>Multicrustacea</taxon>
        <taxon>Malacostraca</taxon>
        <taxon>Eumalacostraca</taxon>
        <taxon>Eucarida</taxon>
        <taxon>Decapoda</taxon>
        <taxon>Pleocyemata</taxon>
        <taxon>Brachyura</taxon>
        <taxon>Eubrachyura</taxon>
        <taxon>Portunoidea</taxon>
        <taxon>Portunidae</taxon>
        <taxon>Portuninae</taxon>
        <taxon>Portunus</taxon>
    </lineage>
</organism>
<dbReference type="Proteomes" id="UP000324222">
    <property type="component" value="Unassembled WGS sequence"/>
</dbReference>
<evidence type="ECO:0000313" key="3">
    <source>
        <dbReference type="Proteomes" id="UP000324222"/>
    </source>
</evidence>
<feature type="region of interest" description="Disordered" evidence="1">
    <location>
        <begin position="53"/>
        <end position="103"/>
    </location>
</feature>
<feature type="compositionally biased region" description="Acidic residues" evidence="1">
    <location>
        <begin position="87"/>
        <end position="103"/>
    </location>
</feature>
<feature type="region of interest" description="Disordered" evidence="1">
    <location>
        <begin position="1"/>
        <end position="24"/>
    </location>
</feature>
<dbReference type="AlphaFoldDB" id="A0A5B7HVE7"/>
<comment type="caution">
    <text evidence="2">The sequence shown here is derived from an EMBL/GenBank/DDBJ whole genome shotgun (WGS) entry which is preliminary data.</text>
</comment>
<sequence length="103" mass="10984">MQNSERVEAAGVTDRGGGGGSVSREVLRAGDTLVIIWLWAGSLLDTRISHSATLSDGAARAEARRTPPARQITRGAARIPASRLSDDGEQGEVVKEEEEESKR</sequence>
<keyword evidence="3" id="KW-1185">Reference proteome</keyword>
<proteinExistence type="predicted"/>
<evidence type="ECO:0000256" key="1">
    <source>
        <dbReference type="SAM" id="MobiDB-lite"/>
    </source>
</evidence>
<gene>
    <name evidence="2" type="ORF">E2C01_071460</name>
</gene>
<protein>
    <submittedName>
        <fullName evidence="2">Uncharacterized protein</fullName>
    </submittedName>
</protein>
<dbReference type="EMBL" id="VSRR010044818">
    <property type="protein sequence ID" value="MPC77021.1"/>
    <property type="molecule type" value="Genomic_DNA"/>
</dbReference>
<accession>A0A5B7HVE7</accession>
<name>A0A5B7HVE7_PORTR</name>
<evidence type="ECO:0000313" key="2">
    <source>
        <dbReference type="EMBL" id="MPC77021.1"/>
    </source>
</evidence>
<reference evidence="2 3" key="1">
    <citation type="submission" date="2019-05" db="EMBL/GenBank/DDBJ databases">
        <title>Another draft genome of Portunus trituberculatus and its Hox gene families provides insights of decapod evolution.</title>
        <authorList>
            <person name="Jeong J.-H."/>
            <person name="Song I."/>
            <person name="Kim S."/>
            <person name="Choi T."/>
            <person name="Kim D."/>
            <person name="Ryu S."/>
            <person name="Kim W."/>
        </authorList>
    </citation>
    <scope>NUCLEOTIDE SEQUENCE [LARGE SCALE GENOMIC DNA]</scope>
    <source>
        <tissue evidence="2">Muscle</tissue>
    </source>
</reference>